<dbReference type="PANTHER" id="PTHR31065:SF1">
    <property type="entry name" value="OS09G0116050 PROTEIN"/>
    <property type="match status" value="1"/>
</dbReference>
<dbReference type="Pfam" id="PF04640">
    <property type="entry name" value="PLATZ"/>
    <property type="match status" value="1"/>
</dbReference>
<evidence type="ECO:0000313" key="2">
    <source>
        <dbReference type="EMBL" id="RLN16043.1"/>
    </source>
</evidence>
<gene>
    <name evidence="2" type="ORF">C2845_PM02G23970</name>
</gene>
<dbReference type="STRING" id="4540.A0A3L6S721"/>
<feature type="region of interest" description="Disordered" evidence="1">
    <location>
        <begin position="260"/>
        <end position="320"/>
    </location>
</feature>
<reference evidence="3" key="1">
    <citation type="journal article" date="2019" name="Nat. Commun.">
        <title>The genome of broomcorn millet.</title>
        <authorList>
            <person name="Zou C."/>
            <person name="Miki D."/>
            <person name="Li D."/>
            <person name="Tang Q."/>
            <person name="Xiao L."/>
            <person name="Rajput S."/>
            <person name="Deng P."/>
            <person name="Jia W."/>
            <person name="Huang R."/>
            <person name="Zhang M."/>
            <person name="Sun Y."/>
            <person name="Hu J."/>
            <person name="Fu X."/>
            <person name="Schnable P.S."/>
            <person name="Li F."/>
            <person name="Zhang H."/>
            <person name="Feng B."/>
            <person name="Zhu X."/>
            <person name="Liu R."/>
            <person name="Schnable J.C."/>
            <person name="Zhu J.-K."/>
            <person name="Zhang H."/>
        </authorList>
    </citation>
    <scope>NUCLEOTIDE SEQUENCE [LARGE SCALE GENOMIC DNA]</scope>
</reference>
<evidence type="ECO:0008006" key="4">
    <source>
        <dbReference type="Google" id="ProtNLM"/>
    </source>
</evidence>
<keyword evidence="3" id="KW-1185">Reference proteome</keyword>
<dbReference type="PANTHER" id="PTHR31065">
    <property type="entry name" value="PLATZ TRANSCRIPTION FACTOR FAMILY PROTEIN"/>
    <property type="match status" value="1"/>
</dbReference>
<dbReference type="OrthoDB" id="645833at2759"/>
<proteinExistence type="predicted"/>
<dbReference type="EMBL" id="PQIB02000005">
    <property type="protein sequence ID" value="RLN16043.1"/>
    <property type="molecule type" value="Genomic_DNA"/>
</dbReference>
<feature type="compositionally biased region" description="Acidic residues" evidence="1">
    <location>
        <begin position="264"/>
        <end position="275"/>
    </location>
</feature>
<name>A0A3L6S721_PANMI</name>
<comment type="caution">
    <text evidence="2">The sequence shown here is derived from an EMBL/GenBank/DDBJ whole genome shotgun (WGS) entry which is preliminary data.</text>
</comment>
<organism evidence="2 3">
    <name type="scientific">Panicum miliaceum</name>
    <name type="common">Proso millet</name>
    <name type="synonym">Broomcorn millet</name>
    <dbReference type="NCBI Taxonomy" id="4540"/>
    <lineage>
        <taxon>Eukaryota</taxon>
        <taxon>Viridiplantae</taxon>
        <taxon>Streptophyta</taxon>
        <taxon>Embryophyta</taxon>
        <taxon>Tracheophyta</taxon>
        <taxon>Spermatophyta</taxon>
        <taxon>Magnoliopsida</taxon>
        <taxon>Liliopsida</taxon>
        <taxon>Poales</taxon>
        <taxon>Poaceae</taxon>
        <taxon>PACMAD clade</taxon>
        <taxon>Panicoideae</taxon>
        <taxon>Panicodae</taxon>
        <taxon>Paniceae</taxon>
        <taxon>Panicinae</taxon>
        <taxon>Panicum</taxon>
        <taxon>Panicum sect. Panicum</taxon>
    </lineage>
</organism>
<dbReference type="InterPro" id="IPR006734">
    <property type="entry name" value="PLATZ"/>
</dbReference>
<sequence length="320" mass="36067">MLQHKLAGVASVDGSSGLQQATGERRAAVVAQLFDLTSPSPYSILSPVMGAFLLLLLGSVGGSRQRGGCLDWEEKQTIAEGQLPPLEDGPAVVIMDEEEDEEERPEWLNVLLSTNFWEPCIEHAAENRAEKCMFCLHCYNVFCPHCTHGMPGHRLLKIRRYVYRSVVLAKDMLDLKIDVSRIQTYIINGQKVVHLRPMNRSKLFRPQPGTPRCLTCDCWLRTWPNLFCSLTCEGELDVSQDDFSGPEAERRYRSLQTNMLGENPYEEPPSEEPAPEPEAHEEHLAPEVAEQGDEPPAAAQDHSFRRRGRKQAEPTRAPFF</sequence>
<evidence type="ECO:0000256" key="1">
    <source>
        <dbReference type="SAM" id="MobiDB-lite"/>
    </source>
</evidence>
<dbReference type="AlphaFoldDB" id="A0A3L6S721"/>
<evidence type="ECO:0000313" key="3">
    <source>
        <dbReference type="Proteomes" id="UP000275267"/>
    </source>
</evidence>
<protein>
    <recommendedName>
        <fullName evidence="4">PLATZ transcription factor family protein</fullName>
    </recommendedName>
</protein>
<dbReference type="Proteomes" id="UP000275267">
    <property type="component" value="Unassembled WGS sequence"/>
</dbReference>
<accession>A0A3L6S721</accession>